<protein>
    <recommendedName>
        <fullName evidence="3">SUI1 domain-containing protein</fullName>
    </recommendedName>
</protein>
<dbReference type="InterPro" id="IPR036877">
    <property type="entry name" value="SUI1_dom_sf"/>
</dbReference>
<reference evidence="5" key="1">
    <citation type="journal article" date="2006" name="Science">
        <title>Phytophthora genome sequences uncover evolutionary origins and mechanisms of pathogenesis.</title>
        <authorList>
            <person name="Tyler B.M."/>
            <person name="Tripathy S."/>
            <person name="Zhang X."/>
            <person name="Dehal P."/>
            <person name="Jiang R.H."/>
            <person name="Aerts A."/>
            <person name="Arredondo F.D."/>
            <person name="Baxter L."/>
            <person name="Bensasson D."/>
            <person name="Beynon J.L."/>
            <person name="Chapman J."/>
            <person name="Damasceno C.M."/>
            <person name="Dorrance A.E."/>
            <person name="Dou D."/>
            <person name="Dickerman A.W."/>
            <person name="Dubchak I.L."/>
            <person name="Garbelotto M."/>
            <person name="Gijzen M."/>
            <person name="Gordon S.G."/>
            <person name="Govers F."/>
            <person name="Grunwald N.J."/>
            <person name="Huang W."/>
            <person name="Ivors K.L."/>
            <person name="Jones R.W."/>
            <person name="Kamoun S."/>
            <person name="Krampis K."/>
            <person name="Lamour K.H."/>
            <person name="Lee M.K."/>
            <person name="McDonald W.H."/>
            <person name="Medina M."/>
            <person name="Meijer H.J."/>
            <person name="Nordberg E.K."/>
            <person name="Maclean D.J."/>
            <person name="Ospina-Giraldo M.D."/>
            <person name="Morris P.F."/>
            <person name="Phuntumart V."/>
            <person name="Putnam N.H."/>
            <person name="Rash S."/>
            <person name="Rose J.K."/>
            <person name="Sakihama Y."/>
            <person name="Salamov A.A."/>
            <person name="Savidor A."/>
            <person name="Scheuring C.F."/>
            <person name="Smith B.M."/>
            <person name="Sobral B.W."/>
            <person name="Terry A."/>
            <person name="Torto-Alalibo T.A."/>
            <person name="Win J."/>
            <person name="Xu Z."/>
            <person name="Zhang H."/>
            <person name="Grigoriev I.V."/>
            <person name="Rokhsar D.S."/>
            <person name="Boore J.L."/>
        </authorList>
    </citation>
    <scope>NUCLEOTIDE SEQUENCE [LARGE SCALE GENOMIC DNA]</scope>
    <source>
        <strain evidence="5">Pr102</strain>
    </source>
</reference>
<evidence type="ECO:0000256" key="2">
    <source>
        <dbReference type="SAM" id="MobiDB-lite"/>
    </source>
</evidence>
<feature type="compositionally biased region" description="Basic and acidic residues" evidence="2">
    <location>
        <begin position="1"/>
        <end position="14"/>
    </location>
</feature>
<evidence type="ECO:0000313" key="4">
    <source>
        <dbReference type="EnsemblProtists" id="Phyra75121"/>
    </source>
</evidence>
<dbReference type="PANTHER" id="PTHR12789:SF0">
    <property type="entry name" value="DENSITY-REGULATED PROTEIN"/>
    <property type="match status" value="1"/>
</dbReference>
<dbReference type="AlphaFoldDB" id="H3GGX5"/>
<dbReference type="InterPro" id="IPR048517">
    <property type="entry name" value="DENR_N"/>
</dbReference>
<dbReference type="PANTHER" id="PTHR12789">
    <property type="entry name" value="DENSITY-REGULATED PROTEIN HOMOLOG"/>
    <property type="match status" value="1"/>
</dbReference>
<dbReference type="GO" id="GO:0002188">
    <property type="term" value="P:translation reinitiation"/>
    <property type="evidence" value="ECO:0000318"/>
    <property type="project" value="GO_Central"/>
</dbReference>
<evidence type="ECO:0000256" key="1">
    <source>
        <dbReference type="ARBA" id="ARBA00007514"/>
    </source>
</evidence>
<dbReference type="VEuPathDB" id="FungiDB:KRP22_6528"/>
<dbReference type="SUPFAM" id="SSF55159">
    <property type="entry name" value="eIF1-like"/>
    <property type="match status" value="1"/>
</dbReference>
<dbReference type="EnsemblProtists" id="Phyra75121">
    <property type="protein sequence ID" value="Phyra75121"/>
    <property type="gene ID" value="Phyra75121"/>
</dbReference>
<dbReference type="Gene3D" id="3.30.780.10">
    <property type="entry name" value="SUI1-like domain"/>
    <property type="match status" value="1"/>
</dbReference>
<dbReference type="VEuPathDB" id="FungiDB:KRP22_6529"/>
<dbReference type="Pfam" id="PF01253">
    <property type="entry name" value="SUI1"/>
    <property type="match status" value="1"/>
</dbReference>
<proteinExistence type="inferred from homology"/>
<dbReference type="CDD" id="cd11607">
    <property type="entry name" value="DENR_C"/>
    <property type="match status" value="1"/>
</dbReference>
<dbReference type="Pfam" id="PF04991">
    <property type="entry name" value="LicD"/>
    <property type="match status" value="1"/>
</dbReference>
<accession>H3GGX5</accession>
<dbReference type="VEuPathDB" id="FungiDB:KRP22_6527"/>
<feature type="region of interest" description="Disordered" evidence="2">
    <location>
        <begin position="90"/>
        <end position="125"/>
    </location>
</feature>
<dbReference type="GO" id="GO:0001731">
    <property type="term" value="P:formation of translation preinitiation complex"/>
    <property type="evidence" value="ECO:0000318"/>
    <property type="project" value="GO_Central"/>
</dbReference>
<dbReference type="InParanoid" id="H3GGX5"/>
<feature type="region of interest" description="Disordered" evidence="2">
    <location>
        <begin position="165"/>
        <end position="198"/>
    </location>
</feature>
<dbReference type="HOGENOM" id="CLU_009361_0_0_1"/>
<reference evidence="4" key="2">
    <citation type="submission" date="2015-06" db="UniProtKB">
        <authorList>
            <consortium name="EnsemblProtists"/>
        </authorList>
    </citation>
    <scope>IDENTIFICATION</scope>
    <source>
        <strain evidence="4">Pr102</strain>
    </source>
</reference>
<dbReference type="GO" id="GO:0009100">
    <property type="term" value="P:glycoprotein metabolic process"/>
    <property type="evidence" value="ECO:0007669"/>
    <property type="project" value="UniProtKB-ARBA"/>
</dbReference>
<dbReference type="STRING" id="164328.H3GGX5"/>
<dbReference type="VEuPathDB" id="FungiDB:KRP23_569"/>
<comment type="similarity">
    <text evidence="1">Belongs to the DENR family.</text>
</comment>
<dbReference type="PROSITE" id="PS50296">
    <property type="entry name" value="SUI1"/>
    <property type="match status" value="1"/>
</dbReference>
<feature type="region of interest" description="Disordered" evidence="2">
    <location>
        <begin position="1"/>
        <end position="21"/>
    </location>
</feature>
<feature type="compositionally biased region" description="Basic and acidic residues" evidence="2">
    <location>
        <begin position="90"/>
        <end position="100"/>
    </location>
</feature>
<dbReference type="InterPro" id="IPR007074">
    <property type="entry name" value="LicD/FKTN/FKRP_NTP_transf"/>
</dbReference>
<dbReference type="InterPro" id="IPR001950">
    <property type="entry name" value="SUI1"/>
</dbReference>
<sequence>MRETETEGIEREGDCADPAQNQRTSLCFAGERVAKQHEIVIAAASMSPHRERLTRFYRKYNADKLHEIDGVLERFKGREAQLFSALVKKYGPEPAEHEQFDGADEDEEEEEEEEEQEEEDTEMNFNHQRLLAFYQKYNPEKVDDVPTVLAKYKGKESKLFDALVKKYGPEPGDSDDEEETHHDDEDEEEEEKEKDGQPKLRNVLYCPIDTFPPEYCEYGPMFNECKPWLAEHCPDLVLTKYNRTVSELLEVEQQIADGVEGITLEVEGKTVKKKKKNKIEEAAKRKENCKVTISKSSRKGRKRLTFVTGLEDFEGVNIKDASKSLGKKFACSSSLSKTDQGQQQIQLQGDCVTELLEVLPEMFGVHEDQIVVIDEPVKAPAAKKGGKKRKMSDDILDSMSLSDDEFLDNLADDMLMEMEEEVVQPPAASVPPSWSRGVVSTPNAPANMPDLGQMMSQMMPMMSQMFGGNGGPNPMVGGGAHSLQQAPVSWQELVKRHVPSNEQEAWLTTIDQDATKLRVASAANVLTKPHSRSYRTTPSAMPSVYMQTGTMLASFLNEAVRSAQLEHNGQWQELQDGVVPQLAQTGMTKVYENKLKEMLRQRVVSDPDYLAEKDSERYRNITEALSGKQAPSFFAYINKDMLVANKQIAEWVGNVADLSKATSPIMSCFWCVELEGHIDSHYYRPEACVTARKRTETITELVRIFSAMLDSRDIDYWVDSGTLLGQFRTQSVIPWDDDADFGMTMEGYERLRDSQWSAPAGYELQVWDSNVHRARDRDWNIPARLVDKTYGFYVDVFVFTESEANGVEMLGTHPSSCWHACSKCLQIDRYAKLLLIPRYYVFPLLSCPFAGFRVLCPARRTLYLEHLYGPDFRTPRRT</sequence>
<dbReference type="FunFam" id="3.30.780.10:FF:000041">
    <property type="entry name" value="Translation initiation factor SUI1 family protein"/>
    <property type="match status" value="1"/>
</dbReference>
<keyword evidence="5" id="KW-1185">Reference proteome</keyword>
<dbReference type="eggNOG" id="KOG3239">
    <property type="taxonomic scope" value="Eukaryota"/>
</dbReference>
<dbReference type="InterPro" id="IPR050318">
    <property type="entry name" value="DENR/SUI1_TIF"/>
</dbReference>
<name>H3GGX5_PHYRM</name>
<dbReference type="GO" id="GO:0003743">
    <property type="term" value="F:translation initiation factor activity"/>
    <property type="evidence" value="ECO:0007669"/>
    <property type="project" value="InterPro"/>
</dbReference>
<dbReference type="Pfam" id="PF21023">
    <property type="entry name" value="DENR_N"/>
    <property type="match status" value="1"/>
</dbReference>
<feature type="domain" description="SUI1" evidence="3">
    <location>
        <begin position="291"/>
        <end position="363"/>
    </location>
</feature>
<organism evidence="4 5">
    <name type="scientific">Phytophthora ramorum</name>
    <name type="common">Sudden oak death agent</name>
    <dbReference type="NCBI Taxonomy" id="164328"/>
    <lineage>
        <taxon>Eukaryota</taxon>
        <taxon>Sar</taxon>
        <taxon>Stramenopiles</taxon>
        <taxon>Oomycota</taxon>
        <taxon>Peronosporomycetes</taxon>
        <taxon>Peronosporales</taxon>
        <taxon>Peronosporaceae</taxon>
        <taxon>Phytophthora</taxon>
    </lineage>
</organism>
<dbReference type="VEuPathDB" id="FungiDB:KRP23_568"/>
<dbReference type="InterPro" id="IPR046447">
    <property type="entry name" value="DENR_C"/>
</dbReference>
<dbReference type="EMBL" id="DS566008">
    <property type="status" value="NOT_ANNOTATED_CDS"/>
    <property type="molecule type" value="Genomic_DNA"/>
</dbReference>
<evidence type="ECO:0000259" key="3">
    <source>
        <dbReference type="PROSITE" id="PS50296"/>
    </source>
</evidence>
<dbReference type="VEuPathDB" id="FungiDB:KRP23_570"/>
<evidence type="ECO:0000313" key="5">
    <source>
        <dbReference type="Proteomes" id="UP000005238"/>
    </source>
</evidence>
<feature type="compositionally biased region" description="Acidic residues" evidence="2">
    <location>
        <begin position="101"/>
        <end position="122"/>
    </location>
</feature>
<feature type="compositionally biased region" description="Acidic residues" evidence="2">
    <location>
        <begin position="172"/>
        <end position="192"/>
    </location>
</feature>
<dbReference type="Proteomes" id="UP000005238">
    <property type="component" value="Unassembled WGS sequence"/>
</dbReference>